<comment type="caution">
    <text evidence="2">The sequence shown here is derived from an EMBL/GenBank/DDBJ whole genome shotgun (WGS) entry which is preliminary data.</text>
</comment>
<dbReference type="InterPro" id="IPR027417">
    <property type="entry name" value="P-loop_NTPase"/>
</dbReference>
<accession>A0A9R1VDB0</accession>
<dbReference type="Gene3D" id="3.40.50.300">
    <property type="entry name" value="P-loop containing nucleotide triphosphate hydrolases"/>
    <property type="match status" value="1"/>
</dbReference>
<dbReference type="AlphaFoldDB" id="A0A9R1VDB0"/>
<evidence type="ECO:0000313" key="3">
    <source>
        <dbReference type="Proteomes" id="UP000235145"/>
    </source>
</evidence>
<keyword evidence="3" id="KW-1185">Reference proteome</keyword>
<feature type="transmembrane region" description="Helical" evidence="1">
    <location>
        <begin position="21"/>
        <end position="44"/>
    </location>
</feature>
<keyword evidence="1" id="KW-1133">Transmembrane helix</keyword>
<name>A0A9R1VDB0_LACSA</name>
<keyword evidence="1" id="KW-0472">Membrane</keyword>
<evidence type="ECO:0008006" key="4">
    <source>
        <dbReference type="Google" id="ProtNLM"/>
    </source>
</evidence>
<organism evidence="2 3">
    <name type="scientific">Lactuca sativa</name>
    <name type="common">Garden lettuce</name>
    <dbReference type="NCBI Taxonomy" id="4236"/>
    <lineage>
        <taxon>Eukaryota</taxon>
        <taxon>Viridiplantae</taxon>
        <taxon>Streptophyta</taxon>
        <taxon>Embryophyta</taxon>
        <taxon>Tracheophyta</taxon>
        <taxon>Spermatophyta</taxon>
        <taxon>Magnoliopsida</taxon>
        <taxon>eudicotyledons</taxon>
        <taxon>Gunneridae</taxon>
        <taxon>Pentapetalae</taxon>
        <taxon>asterids</taxon>
        <taxon>campanulids</taxon>
        <taxon>Asterales</taxon>
        <taxon>Asteraceae</taxon>
        <taxon>Cichorioideae</taxon>
        <taxon>Cichorieae</taxon>
        <taxon>Lactucinae</taxon>
        <taxon>Lactuca</taxon>
    </lineage>
</organism>
<proteinExistence type="predicted"/>
<reference evidence="2 3" key="1">
    <citation type="journal article" date="2017" name="Nat. Commun.">
        <title>Genome assembly with in vitro proximity ligation data and whole-genome triplication in lettuce.</title>
        <authorList>
            <person name="Reyes-Chin-Wo S."/>
            <person name="Wang Z."/>
            <person name="Yang X."/>
            <person name="Kozik A."/>
            <person name="Arikit S."/>
            <person name="Song C."/>
            <person name="Xia L."/>
            <person name="Froenicke L."/>
            <person name="Lavelle D.O."/>
            <person name="Truco M.J."/>
            <person name="Xia R."/>
            <person name="Zhu S."/>
            <person name="Xu C."/>
            <person name="Xu H."/>
            <person name="Xu X."/>
            <person name="Cox K."/>
            <person name="Korf I."/>
            <person name="Meyers B.C."/>
            <person name="Michelmore R.W."/>
        </authorList>
    </citation>
    <scope>NUCLEOTIDE SEQUENCE [LARGE SCALE GENOMIC DNA]</scope>
    <source>
        <strain evidence="3">cv. Salinas</strain>
        <tissue evidence="2">Seedlings</tissue>
    </source>
</reference>
<keyword evidence="1" id="KW-0812">Transmembrane</keyword>
<evidence type="ECO:0000313" key="2">
    <source>
        <dbReference type="EMBL" id="KAJ0204967.1"/>
    </source>
</evidence>
<dbReference type="PANTHER" id="PTHR13748">
    <property type="entry name" value="COBW-RELATED"/>
    <property type="match status" value="1"/>
</dbReference>
<dbReference type="EMBL" id="NBSK02000005">
    <property type="protein sequence ID" value="KAJ0204967.1"/>
    <property type="molecule type" value="Genomic_DNA"/>
</dbReference>
<protein>
    <recommendedName>
        <fullName evidence="4">CobW/HypB/UreG nucleotide-binding domain-containing protein</fullName>
    </recommendedName>
</protein>
<dbReference type="Proteomes" id="UP000235145">
    <property type="component" value="Unassembled WGS sequence"/>
</dbReference>
<evidence type="ECO:0000256" key="1">
    <source>
        <dbReference type="SAM" id="Phobius"/>
    </source>
</evidence>
<dbReference type="InterPro" id="IPR051316">
    <property type="entry name" value="Zinc-reg_GTPase_activator"/>
</dbReference>
<dbReference type="PANTHER" id="PTHR13748:SF31">
    <property type="entry name" value="ZINC-REGULATED GTPASE METALLOPROTEIN ACTIVATOR 1A-RELATED"/>
    <property type="match status" value="1"/>
</dbReference>
<sequence>MKGVIDAKILRFQLKKHQDSSTFLEAFLQIALAITFLTLDVVILNKVDLVSPHALQELEKDIYSINSLANIIHSVSCQVDMSIVLDCKAYDALYHTNLIFLPPKSIRSQHVAHLEQLLEENKSLTTKDLHDSGVRSMCICDSQQLNLDFVLYRCIYGLRRFFGKRNMTWVFIDSKVWSSNTRDHLYLKKKIL</sequence>
<gene>
    <name evidence="2" type="ORF">LSAT_V11C500274370</name>
</gene>